<evidence type="ECO:0000256" key="1">
    <source>
        <dbReference type="SAM" id="Phobius"/>
    </source>
</evidence>
<evidence type="ECO:0008006" key="4">
    <source>
        <dbReference type="Google" id="ProtNLM"/>
    </source>
</evidence>
<dbReference type="InterPro" id="IPR011044">
    <property type="entry name" value="Quino_amine_DH_bsu"/>
</dbReference>
<comment type="caution">
    <text evidence="2">The sequence shown here is derived from an EMBL/GenBank/DDBJ whole genome shotgun (WGS) entry which is preliminary data.</text>
</comment>
<name>A0ABN2MQB6_9MICO</name>
<feature type="transmembrane region" description="Helical" evidence="1">
    <location>
        <begin position="22"/>
        <end position="42"/>
    </location>
</feature>
<dbReference type="RefSeq" id="WP_157427970.1">
    <property type="nucleotide sequence ID" value="NZ_BAAANK010000004.1"/>
</dbReference>
<organism evidence="2 3">
    <name type="scientific">Agromyces salentinus</name>
    <dbReference type="NCBI Taxonomy" id="269421"/>
    <lineage>
        <taxon>Bacteria</taxon>
        <taxon>Bacillati</taxon>
        <taxon>Actinomycetota</taxon>
        <taxon>Actinomycetes</taxon>
        <taxon>Micrococcales</taxon>
        <taxon>Microbacteriaceae</taxon>
        <taxon>Agromyces</taxon>
    </lineage>
</organism>
<gene>
    <name evidence="2" type="ORF">GCM10009750_17560</name>
</gene>
<keyword evidence="1" id="KW-1133">Transmembrane helix</keyword>
<evidence type="ECO:0000313" key="3">
    <source>
        <dbReference type="Proteomes" id="UP001501746"/>
    </source>
</evidence>
<dbReference type="InterPro" id="IPR006311">
    <property type="entry name" value="TAT_signal"/>
</dbReference>
<dbReference type="SUPFAM" id="SSF50969">
    <property type="entry name" value="YVTN repeat-like/Quinoprotein amine dehydrogenase"/>
    <property type="match status" value="1"/>
</dbReference>
<dbReference type="PROSITE" id="PS51318">
    <property type="entry name" value="TAT"/>
    <property type="match status" value="1"/>
</dbReference>
<evidence type="ECO:0000313" key="2">
    <source>
        <dbReference type="EMBL" id="GAA1833762.1"/>
    </source>
</evidence>
<keyword evidence="1" id="KW-0472">Membrane</keyword>
<reference evidence="2 3" key="1">
    <citation type="journal article" date="2019" name="Int. J. Syst. Evol. Microbiol.">
        <title>The Global Catalogue of Microorganisms (GCM) 10K type strain sequencing project: providing services to taxonomists for standard genome sequencing and annotation.</title>
        <authorList>
            <consortium name="The Broad Institute Genomics Platform"/>
            <consortium name="The Broad Institute Genome Sequencing Center for Infectious Disease"/>
            <person name="Wu L."/>
            <person name="Ma J."/>
        </authorList>
    </citation>
    <scope>NUCLEOTIDE SEQUENCE [LARGE SCALE GENOMIC DNA]</scope>
    <source>
        <strain evidence="2 3">JCM 14323</strain>
    </source>
</reference>
<keyword evidence="3" id="KW-1185">Reference proteome</keyword>
<sequence>MSSDPAVGAPVAAEGHRFRRRLLGTIGALAVAATALGVAGFVQGPRLAEASVDVQRVTRLADGRVELELNQAIARVDGVLRVEPEVPAELSVEGDALVVEFTEPLPYDTEFHVAIDGVVGSAQPTAVTVEHGFRTADAAILTLVRRSPDGLPDAILRSGSAERTPEAVIEAPRLQSFAQAGDAVVAVAIEDDGSNTLRIAGLGEQTQTMGLVEPGEVHAISGSTTHPLIAYLHQGLARPSGAAPAFSDTLFTLDVSGQPAEPEPVVGLDGSPMRVADWRFVPGTTSMVVQDLDGALSVVDAFGLVPPRPLGSATQLRGFLPGTQELIVADPDRGRVVDLRSGTERPNDLPIADLPDHAHPSSVTQLDADGAHLLTVLLAGTDGSGDAAAESLLALVDDVGTQVRYSTGPDSRMLRSCVAPNGHLVAVETAAVDALPDGYPEAPSSRDRLTSVIDIATGELVLTQPGGSSDWCA</sequence>
<dbReference type="Proteomes" id="UP001501746">
    <property type="component" value="Unassembled WGS sequence"/>
</dbReference>
<protein>
    <recommendedName>
        <fullName evidence="4">SbsA Ig-like domain-containing protein</fullName>
    </recommendedName>
</protein>
<proteinExistence type="predicted"/>
<keyword evidence="1" id="KW-0812">Transmembrane</keyword>
<dbReference type="EMBL" id="BAAANK010000004">
    <property type="protein sequence ID" value="GAA1833762.1"/>
    <property type="molecule type" value="Genomic_DNA"/>
</dbReference>
<accession>A0ABN2MQB6</accession>